<evidence type="ECO:0000313" key="7">
    <source>
        <dbReference type="Proteomes" id="UP000298545"/>
    </source>
</evidence>
<name>A0A4D7E0A4_9HYPH</name>
<feature type="domain" description="Zeta toxin" evidence="4">
    <location>
        <begin position="38"/>
        <end position="223"/>
    </location>
</feature>
<dbReference type="CDD" id="cd01120">
    <property type="entry name" value="RecA-like_superfamily"/>
    <property type="match status" value="1"/>
</dbReference>
<dbReference type="EMBL" id="CP039694">
    <property type="protein sequence ID" value="QCJ00968.1"/>
    <property type="molecule type" value="Genomic_DNA"/>
</dbReference>
<organism evidence="5 7">
    <name type="scientific">Agrobacterium larrymoorei</name>
    <dbReference type="NCBI Taxonomy" id="160699"/>
    <lineage>
        <taxon>Bacteria</taxon>
        <taxon>Pseudomonadati</taxon>
        <taxon>Pseudomonadota</taxon>
        <taxon>Alphaproteobacteria</taxon>
        <taxon>Hyphomicrobiales</taxon>
        <taxon>Rhizobiaceae</taxon>
        <taxon>Rhizobium/Agrobacterium group</taxon>
        <taxon>Agrobacterium</taxon>
    </lineage>
</organism>
<dbReference type="RefSeq" id="WP_027676236.1">
    <property type="nucleotide sequence ID" value="NZ_CP039694.1"/>
</dbReference>
<keyword evidence="2" id="KW-0067">ATP-binding</keyword>
<geneLocation type="plasmid" evidence="7">
    <name>pticfbp5473</name>
</geneLocation>
<gene>
    <name evidence="5" type="ORF">CFBP5473_23610</name>
    <name evidence="6" type="ORF">J5285_22280</name>
</gene>
<dbReference type="KEGG" id="alf:CFBP5473_23610"/>
<reference evidence="5 7" key="1">
    <citation type="submission" date="2019-04" db="EMBL/GenBank/DDBJ databases">
        <title>Complete genome sequence of Agrobacterium larrymoorei CFBP5473.</title>
        <authorList>
            <person name="Haryono M."/>
            <person name="Chou L."/>
            <person name="Lin Y.-C."/>
            <person name="Lai E.-M."/>
            <person name="Kuo C.-H."/>
        </authorList>
    </citation>
    <scope>NUCLEOTIDE SEQUENCE [LARGE SCALE GENOMIC DNA]</scope>
    <source>
        <strain evidence="5 7">CFBP5473</strain>
        <plasmid evidence="5">pTiCFBP5473</plasmid>
        <plasmid evidence="7">pticfbp5473</plasmid>
    </source>
</reference>
<geneLocation type="plasmid" evidence="5">
    <name>pTiCFBP5473</name>
</geneLocation>
<evidence type="ECO:0000259" key="4">
    <source>
        <dbReference type="Pfam" id="PF06414"/>
    </source>
</evidence>
<protein>
    <submittedName>
        <fullName evidence="6">Zeta toxin family protein</fullName>
    </submittedName>
</protein>
<feature type="region of interest" description="Disordered" evidence="3">
    <location>
        <begin position="593"/>
        <end position="613"/>
    </location>
</feature>
<evidence type="ECO:0000256" key="2">
    <source>
        <dbReference type="ARBA" id="ARBA00022840"/>
    </source>
</evidence>
<dbReference type="AlphaFoldDB" id="A0A4D7E0A4"/>
<keyword evidence="5" id="KW-0614">Plasmid</keyword>
<dbReference type="Proteomes" id="UP000826513">
    <property type="component" value="Plasmid pTiAF3.44"/>
</dbReference>
<reference evidence="6 8" key="2">
    <citation type="submission" date="2021-03" db="EMBL/GenBank/DDBJ databases">
        <title>Rapid diversification of plasmids in a genus of pathogenic and nitrogen fixing bacteria.</title>
        <authorList>
            <person name="Weisberg A.J."/>
            <person name="Miller M."/>
            <person name="Ream W."/>
            <person name="Grunwald N.J."/>
            <person name="Chang J.H."/>
        </authorList>
    </citation>
    <scope>NUCLEOTIDE SEQUENCE [LARGE SCALE GENOMIC DNA]</scope>
    <source>
        <strain evidence="6 8">AF3.44</strain>
        <plasmid evidence="6 8">pTiAF3.44</plasmid>
    </source>
</reference>
<proteinExistence type="predicted"/>
<sequence>MTDDFDIGSALSLSSTRRREIFETEILPAIGANGEPIAEPTFAVVSGQPGAGKSTIIRQISGRFGEQATQVIIADDLNAYIPGNNAALLKGSHALRDGNSLATTEWYDGLFYRSVQRRSHIILESCYPPHQYRLFLDHARSNGYKTELNIVATDRITSFTAIHDRFEKALEKRFLASTVLPDAETHNHYYSVWPRVAFEVEKKKLFDKIAIVSRDGTTIFENELVAENNGSTKWKQRPDALRVLLNVRNRPLHTKQQAWVASVWDKLAQSRTFSQHPESACVPVARYRSNVALGLREHSSLGAHQLRSDYLKEFSEMFIRNISHDVEFIIKHKSKRDEFEEQTFERGFLEQLKSVAFSLKEASVTTFEKAIKKSNAEKDASGCSGTVYIGDGTGNFKRPRNGPYEERVAAGVAPGGDHRPVKPDRPKFLVEVSKHVFRPIEEYNQMARDPVKYPTVMRDRRKLNVLILAKSNRNYETPASLQARSEREKSDLIREALMEAKLPYILATRTIPDLPMVLVDVGNGKTFIAGEKFPLQEGGRRIPGTISADRILVRNEQGGFNELSQRLAEGTERALPLAAVVQLGWQQQNALEPAPGRNVSLKPRDRSNSFGRS</sequence>
<dbReference type="Pfam" id="PF06414">
    <property type="entry name" value="Zeta_toxin"/>
    <property type="match status" value="1"/>
</dbReference>
<keyword evidence="8" id="KW-1185">Reference proteome</keyword>
<evidence type="ECO:0000313" key="5">
    <source>
        <dbReference type="EMBL" id="QCJ00968.1"/>
    </source>
</evidence>
<dbReference type="SUPFAM" id="SSF52540">
    <property type="entry name" value="P-loop containing nucleoside triphosphate hydrolases"/>
    <property type="match status" value="1"/>
</dbReference>
<evidence type="ECO:0000313" key="8">
    <source>
        <dbReference type="Proteomes" id="UP000826513"/>
    </source>
</evidence>
<evidence type="ECO:0000256" key="3">
    <source>
        <dbReference type="SAM" id="MobiDB-lite"/>
    </source>
</evidence>
<dbReference type="Gene3D" id="3.40.50.300">
    <property type="entry name" value="P-loop containing nucleotide triphosphate hydrolases"/>
    <property type="match status" value="1"/>
</dbReference>
<dbReference type="EMBL" id="CP072169">
    <property type="protein sequence ID" value="QYA10306.1"/>
    <property type="molecule type" value="Genomic_DNA"/>
</dbReference>
<dbReference type="InterPro" id="IPR027417">
    <property type="entry name" value="P-loop_NTPase"/>
</dbReference>
<dbReference type="Proteomes" id="UP000298545">
    <property type="component" value="Plasmid pTiCFBP5473"/>
</dbReference>
<dbReference type="OrthoDB" id="8297731at2"/>
<dbReference type="STRING" id="1367849.GCA_000518585_03645"/>
<dbReference type="InterPro" id="IPR010488">
    <property type="entry name" value="Zeta_toxin_domain"/>
</dbReference>
<keyword evidence="1" id="KW-0547">Nucleotide-binding</keyword>
<evidence type="ECO:0000313" key="6">
    <source>
        <dbReference type="EMBL" id="QYA10306.1"/>
    </source>
</evidence>
<accession>A0A4D7E0A4</accession>
<geneLocation type="plasmid" evidence="6 8">
    <name>pTiAF3.44</name>
</geneLocation>
<dbReference type="GO" id="GO:0016301">
    <property type="term" value="F:kinase activity"/>
    <property type="evidence" value="ECO:0007669"/>
    <property type="project" value="InterPro"/>
</dbReference>
<evidence type="ECO:0000256" key="1">
    <source>
        <dbReference type="ARBA" id="ARBA00022741"/>
    </source>
</evidence>
<dbReference type="GO" id="GO:0005524">
    <property type="term" value="F:ATP binding"/>
    <property type="evidence" value="ECO:0007669"/>
    <property type="project" value="UniProtKB-KW"/>
</dbReference>